<evidence type="ECO:0000313" key="3">
    <source>
        <dbReference type="Proteomes" id="UP001499915"/>
    </source>
</evidence>
<comment type="caution">
    <text evidence="2">The sequence shown here is derived from an EMBL/GenBank/DDBJ whole genome shotgun (WGS) entry which is preliminary data.</text>
</comment>
<protein>
    <recommendedName>
        <fullName evidence="4">CHASE2 domain-containing protein</fullName>
    </recommendedName>
</protein>
<keyword evidence="1" id="KW-0812">Transmembrane</keyword>
<evidence type="ECO:0000313" key="2">
    <source>
        <dbReference type="EMBL" id="GAA0682884.1"/>
    </source>
</evidence>
<sequence>MRPGILDRYEQDSAGNIIIDVAAARIEVLYNDFDKSAPYIRRDLDENLADYLIECARELGQASFLIRFTFDYPPNEPGCTRIQHSLNTYFAYLADSELHNILQLFRRSLILFVTGLCILVTSVWLNLHLEAEPSIIADVFAEGLTIAAWVSLWESLAIVMVEWFPHRKNVVLYRRLSDSRLLFRSTADSLNG</sequence>
<dbReference type="Proteomes" id="UP001499915">
    <property type="component" value="Unassembled WGS sequence"/>
</dbReference>
<evidence type="ECO:0008006" key="4">
    <source>
        <dbReference type="Google" id="ProtNLM"/>
    </source>
</evidence>
<feature type="transmembrane region" description="Helical" evidence="1">
    <location>
        <begin position="146"/>
        <end position="165"/>
    </location>
</feature>
<gene>
    <name evidence="2" type="ORF">GCM10009104_04840</name>
</gene>
<proteinExistence type="predicted"/>
<feature type="transmembrane region" description="Helical" evidence="1">
    <location>
        <begin position="109"/>
        <end position="126"/>
    </location>
</feature>
<keyword evidence="1" id="KW-1133">Transmembrane helix</keyword>
<accession>A0ABN1I2P1</accession>
<evidence type="ECO:0000256" key="1">
    <source>
        <dbReference type="SAM" id="Phobius"/>
    </source>
</evidence>
<organism evidence="2 3">
    <name type="scientific">Marinobacterium maritimum</name>
    <dbReference type="NCBI Taxonomy" id="500162"/>
    <lineage>
        <taxon>Bacteria</taxon>
        <taxon>Pseudomonadati</taxon>
        <taxon>Pseudomonadota</taxon>
        <taxon>Gammaproteobacteria</taxon>
        <taxon>Oceanospirillales</taxon>
        <taxon>Oceanospirillaceae</taxon>
        <taxon>Marinobacterium</taxon>
    </lineage>
</organism>
<keyword evidence="1" id="KW-0472">Membrane</keyword>
<dbReference type="RefSeq" id="WP_343801719.1">
    <property type="nucleotide sequence ID" value="NZ_BAAAET010000001.1"/>
</dbReference>
<name>A0ABN1I2P1_9GAMM</name>
<reference evidence="2 3" key="1">
    <citation type="journal article" date="2019" name="Int. J. Syst. Evol. Microbiol.">
        <title>The Global Catalogue of Microorganisms (GCM) 10K type strain sequencing project: providing services to taxonomists for standard genome sequencing and annotation.</title>
        <authorList>
            <consortium name="The Broad Institute Genomics Platform"/>
            <consortium name="The Broad Institute Genome Sequencing Center for Infectious Disease"/>
            <person name="Wu L."/>
            <person name="Ma J."/>
        </authorList>
    </citation>
    <scope>NUCLEOTIDE SEQUENCE [LARGE SCALE GENOMIC DNA]</scope>
    <source>
        <strain evidence="2 3">JCM 15134</strain>
    </source>
</reference>
<keyword evidence="3" id="KW-1185">Reference proteome</keyword>
<dbReference type="EMBL" id="BAAAET010000001">
    <property type="protein sequence ID" value="GAA0682884.1"/>
    <property type="molecule type" value="Genomic_DNA"/>
</dbReference>